<dbReference type="InterPro" id="IPR016438">
    <property type="entry name" value="SKI2-like"/>
</dbReference>
<accession>A0A978V011</accession>
<reference evidence="8" key="1">
    <citation type="journal article" date="2021" name="Front. Plant Sci.">
        <title>Chromosome-Scale Genome Assembly for Chinese Sour Jujube and Insights Into Its Genome Evolution and Domestication Signature.</title>
        <authorList>
            <person name="Shen L.-Y."/>
            <person name="Luo H."/>
            <person name="Wang X.-L."/>
            <person name="Wang X.-M."/>
            <person name="Qiu X.-J."/>
            <person name="Liu H."/>
            <person name="Zhou S.-S."/>
            <person name="Jia K.-H."/>
            <person name="Nie S."/>
            <person name="Bao Y.-T."/>
            <person name="Zhang R.-G."/>
            <person name="Yun Q.-Z."/>
            <person name="Chai Y.-H."/>
            <person name="Lu J.-Y."/>
            <person name="Li Y."/>
            <person name="Zhao S.-W."/>
            <person name="Mao J.-F."/>
            <person name="Jia S.-G."/>
            <person name="Mao Y.-M."/>
        </authorList>
    </citation>
    <scope>NUCLEOTIDE SEQUENCE</scope>
    <source>
        <strain evidence="8">AT0</strain>
        <tissue evidence="8">Leaf</tissue>
    </source>
</reference>
<name>A0A978V011_ZIZJJ</name>
<evidence type="ECO:0000259" key="7">
    <source>
        <dbReference type="PROSITE" id="PS51194"/>
    </source>
</evidence>
<dbReference type="Pfam" id="PF21408">
    <property type="entry name" value="MTR4-like_stalk"/>
    <property type="match status" value="1"/>
</dbReference>
<feature type="domain" description="Helicase C-terminal" evidence="7">
    <location>
        <begin position="433"/>
        <end position="599"/>
    </location>
</feature>
<dbReference type="InterPro" id="IPR001650">
    <property type="entry name" value="Helicase_C-like"/>
</dbReference>
<organism evidence="8 9">
    <name type="scientific">Ziziphus jujuba var. spinosa</name>
    <dbReference type="NCBI Taxonomy" id="714518"/>
    <lineage>
        <taxon>Eukaryota</taxon>
        <taxon>Viridiplantae</taxon>
        <taxon>Streptophyta</taxon>
        <taxon>Embryophyta</taxon>
        <taxon>Tracheophyta</taxon>
        <taxon>Spermatophyta</taxon>
        <taxon>Magnoliopsida</taxon>
        <taxon>eudicotyledons</taxon>
        <taxon>Gunneridae</taxon>
        <taxon>Pentapetalae</taxon>
        <taxon>rosids</taxon>
        <taxon>fabids</taxon>
        <taxon>Rosales</taxon>
        <taxon>Rhamnaceae</taxon>
        <taxon>Paliureae</taxon>
        <taxon>Ziziphus</taxon>
    </lineage>
</organism>
<dbReference type="InterPro" id="IPR012961">
    <property type="entry name" value="Ski2/MTR4_C"/>
</dbReference>
<comment type="caution">
    <text evidence="8">The sequence shown here is derived from an EMBL/GenBank/DDBJ whole genome shotgun (WGS) entry which is preliminary data.</text>
</comment>
<dbReference type="FunFam" id="2.40.30.300:FF:000003">
    <property type="entry name" value="DEAD-box family ATP dependent helicase"/>
    <property type="match status" value="1"/>
</dbReference>
<keyword evidence="4" id="KW-0067">ATP-binding</keyword>
<dbReference type="PIRSF" id="PIRSF005198">
    <property type="entry name" value="Antiviral_helicase_SKI2"/>
    <property type="match status" value="1"/>
</dbReference>
<dbReference type="InterPro" id="IPR027417">
    <property type="entry name" value="P-loop_NTPase"/>
</dbReference>
<dbReference type="InterPro" id="IPR050699">
    <property type="entry name" value="RNA-DNA_Helicase"/>
</dbReference>
<feature type="region of interest" description="Disordered" evidence="5">
    <location>
        <begin position="1"/>
        <end position="65"/>
    </location>
</feature>
<sequence>MGSLKRKSDENPSGEPAQKQQHKENGSDMVNSEPVACIHDVSYPEGYAPPTHSGPSSASDHSEPPKVFPFTLDPFQAEAIKCLENGESVMVNFLVHFGFHDDDETVSAHTSAGKTVVALYAIAMSLRNKQRVVYTSPIKALSNQKYREFKQEFTDVGLMTGDVTLEPNASCLVMTTEIWRSMQYKGSEVTREVAWVIFDEVHYMRDRERGVVWEESIVMSPKNSRFVFLSATVPNAKEFADWVAKVHRQPCHIVYTDYRPTPLQHYIFPSGGDGLFLVVDEKGKFREDSFQRALNALVPLNESEKKKENGKWQKGLIMGRVSEESDIFKMVRMIIQRQYDPVILFSFSKRECETLALQMAKMDLNGDDEKVTVETIFWNAMDSLADDDKKLPQASSFSSFQYMTMYIVVKQVSHMLPLLKRGIGVHHSGLLPILKEVIEILFQEGLIKLWFSSVFRSQTSIEIILLNGCILQKSGPDRDIVNPDVGLFCAKHIETEIFPFQCLFATETFSIGLNMPAKTVVFTNVRKFDGDKFRWISSGEYIQMSGRAGRRGIDKRGICILMVDEKLEPSTAKTMVKGSADCLNSAFHLSYNMLLNQMRSEDGDPENLLRNSFYQFQADRALPDLEKQAKDLELERDSIIIEEEESVKNYYNLLQQYKSLKKDIHDIVFSPRYCLPFLKSGRLVSIQCTKSDEISPSFSIEDQVTWGVVINFQRIKTASEGENLSSFGYTVSFALQFLVDSMFGYPDDASKKPEDSNYTVTVLTRCVVNREGNAKKTVKIVPLEEPGEPFVISISLSQISSLSSLRVTMPNDTLPLEARENTLKKVSEILSRFREKGVPLLDPEDDMDVKSSSYRKAARRIEALENLFDRHEIARTPLIEQKLKVFHMKQDLNSRIKSIKKSLRSSTALAFKDELKARKRVLRRLGYITSDDVLELKGKVACEISSADELTLTELVFDGVLKDIKVEEMVSLLSCFVWQEKIPEATKPREELDSLFAQLQDVARRVANVQLECKVQIDVESFTNSFRPDIMEAVYAWARGSKFYEIMTGTPVFEGSLIRGIRRLEEVLQQLILAAKSIGETELESKLEEAVSRIKRDIVFAASLYL</sequence>
<dbReference type="InterPro" id="IPR011545">
    <property type="entry name" value="DEAD/DEAH_box_helicase_dom"/>
</dbReference>
<dbReference type="Proteomes" id="UP000813462">
    <property type="component" value="Unassembled WGS sequence"/>
</dbReference>
<dbReference type="GO" id="GO:0006401">
    <property type="term" value="P:RNA catabolic process"/>
    <property type="evidence" value="ECO:0007669"/>
    <property type="project" value="InterPro"/>
</dbReference>
<evidence type="ECO:0008006" key="10">
    <source>
        <dbReference type="Google" id="ProtNLM"/>
    </source>
</evidence>
<dbReference type="FunFam" id="1.10.3380.30:FF:000009">
    <property type="entry name" value="DExH-box ATP-dependent RNA helicase DExH9"/>
    <property type="match status" value="1"/>
</dbReference>
<dbReference type="PROSITE" id="PS51194">
    <property type="entry name" value="HELICASE_CTER"/>
    <property type="match status" value="1"/>
</dbReference>
<keyword evidence="3" id="KW-0347">Helicase</keyword>
<evidence type="ECO:0000256" key="1">
    <source>
        <dbReference type="ARBA" id="ARBA00022741"/>
    </source>
</evidence>
<dbReference type="SMART" id="SM01142">
    <property type="entry name" value="DSHCT"/>
    <property type="match status" value="1"/>
</dbReference>
<dbReference type="InterPro" id="IPR048392">
    <property type="entry name" value="MTR4-like_stalk"/>
</dbReference>
<dbReference type="Pfam" id="PF00270">
    <property type="entry name" value="DEAD"/>
    <property type="match status" value="1"/>
</dbReference>
<dbReference type="CDD" id="cd18795">
    <property type="entry name" value="SF2_C_Ski2"/>
    <property type="match status" value="1"/>
</dbReference>
<dbReference type="GO" id="GO:0005524">
    <property type="term" value="F:ATP binding"/>
    <property type="evidence" value="ECO:0007669"/>
    <property type="project" value="UniProtKB-KW"/>
</dbReference>
<dbReference type="PROSITE" id="PS51192">
    <property type="entry name" value="HELICASE_ATP_BIND_1"/>
    <property type="match status" value="1"/>
</dbReference>
<evidence type="ECO:0000313" key="8">
    <source>
        <dbReference type="EMBL" id="KAH7520577.1"/>
    </source>
</evidence>
<dbReference type="GO" id="GO:0000460">
    <property type="term" value="P:maturation of 5.8S rRNA"/>
    <property type="evidence" value="ECO:0007669"/>
    <property type="project" value="TreeGrafter"/>
</dbReference>
<proteinExistence type="predicted"/>
<dbReference type="GO" id="GO:0005634">
    <property type="term" value="C:nucleus"/>
    <property type="evidence" value="ECO:0007669"/>
    <property type="project" value="TreeGrafter"/>
</dbReference>
<evidence type="ECO:0000256" key="3">
    <source>
        <dbReference type="ARBA" id="ARBA00022806"/>
    </source>
</evidence>
<dbReference type="FunFam" id="3.40.50.300:FF:000083">
    <property type="entry name" value="ATP-dependent RNA helicase DOB1"/>
    <property type="match status" value="1"/>
</dbReference>
<evidence type="ECO:0000259" key="6">
    <source>
        <dbReference type="PROSITE" id="PS51192"/>
    </source>
</evidence>
<dbReference type="GO" id="GO:0016787">
    <property type="term" value="F:hydrolase activity"/>
    <property type="evidence" value="ECO:0007669"/>
    <property type="project" value="UniProtKB-KW"/>
</dbReference>
<protein>
    <recommendedName>
        <fullName evidence="10">DExH-box ATP-dependent RNA helicase DExH9</fullName>
    </recommendedName>
</protein>
<evidence type="ECO:0000256" key="2">
    <source>
        <dbReference type="ARBA" id="ARBA00022801"/>
    </source>
</evidence>
<feature type="domain" description="Helicase ATP-binding" evidence="6">
    <location>
        <begin position="95"/>
        <end position="251"/>
    </location>
</feature>
<dbReference type="GO" id="GO:0003723">
    <property type="term" value="F:RNA binding"/>
    <property type="evidence" value="ECO:0007669"/>
    <property type="project" value="InterPro"/>
</dbReference>
<dbReference type="Gene3D" id="3.40.50.300">
    <property type="entry name" value="P-loop containing nucleotide triphosphate hydrolases"/>
    <property type="match status" value="2"/>
</dbReference>
<dbReference type="EMBL" id="JAEACU010000008">
    <property type="protein sequence ID" value="KAH7520577.1"/>
    <property type="molecule type" value="Genomic_DNA"/>
</dbReference>
<dbReference type="SMART" id="SM00487">
    <property type="entry name" value="DEXDc"/>
    <property type="match status" value="1"/>
</dbReference>
<evidence type="ECO:0000313" key="9">
    <source>
        <dbReference type="Proteomes" id="UP000813462"/>
    </source>
</evidence>
<gene>
    <name evidence="8" type="ORF">FEM48_Zijuj08G0159600</name>
</gene>
<dbReference type="GO" id="GO:0003724">
    <property type="term" value="F:RNA helicase activity"/>
    <property type="evidence" value="ECO:0007669"/>
    <property type="project" value="InterPro"/>
</dbReference>
<keyword evidence="1" id="KW-0547">Nucleotide-binding</keyword>
<dbReference type="PANTHER" id="PTHR12131">
    <property type="entry name" value="ATP-DEPENDENT RNA AND DNA HELICASE"/>
    <property type="match status" value="1"/>
</dbReference>
<dbReference type="AlphaFoldDB" id="A0A978V011"/>
<dbReference type="Pfam" id="PF13234">
    <property type="entry name" value="MTR4_beta-barrel"/>
    <property type="match status" value="1"/>
</dbReference>
<dbReference type="Pfam" id="PF08148">
    <property type="entry name" value="DSHCT"/>
    <property type="match status" value="1"/>
</dbReference>
<dbReference type="Gene3D" id="2.40.30.300">
    <property type="match status" value="1"/>
</dbReference>
<feature type="compositionally biased region" description="Basic and acidic residues" evidence="5">
    <location>
        <begin position="1"/>
        <end position="10"/>
    </location>
</feature>
<dbReference type="InterPro" id="IPR014001">
    <property type="entry name" value="Helicase_ATP-bd"/>
</dbReference>
<dbReference type="SUPFAM" id="SSF52540">
    <property type="entry name" value="P-loop containing nucleoside triphosphate hydrolases"/>
    <property type="match status" value="1"/>
</dbReference>
<dbReference type="InterPro" id="IPR025696">
    <property type="entry name" value="Beta-barrel_MTR4"/>
</dbReference>
<dbReference type="Gene3D" id="1.10.3380.30">
    <property type="match status" value="1"/>
</dbReference>
<dbReference type="PANTHER" id="PTHR12131:SF25">
    <property type="entry name" value="DEXH-BOX ATP-DEPENDENT RNA HELICASE DEXH9"/>
    <property type="match status" value="1"/>
</dbReference>
<evidence type="ECO:0000256" key="5">
    <source>
        <dbReference type="SAM" id="MobiDB-lite"/>
    </source>
</evidence>
<dbReference type="SMART" id="SM00490">
    <property type="entry name" value="HELICc"/>
    <property type="match status" value="1"/>
</dbReference>
<keyword evidence="2" id="KW-0378">Hydrolase</keyword>
<evidence type="ECO:0000256" key="4">
    <source>
        <dbReference type="ARBA" id="ARBA00022840"/>
    </source>
</evidence>